<proteinExistence type="predicted"/>
<dbReference type="AlphaFoldDB" id="A0A6M3KHB6"/>
<dbReference type="EMBL" id="MT141367">
    <property type="protein sequence ID" value="QJA59379.1"/>
    <property type="molecule type" value="Genomic_DNA"/>
</dbReference>
<organism evidence="2">
    <name type="scientific">viral metagenome</name>
    <dbReference type="NCBI Taxonomy" id="1070528"/>
    <lineage>
        <taxon>unclassified sequences</taxon>
        <taxon>metagenomes</taxon>
        <taxon>organismal metagenomes</taxon>
    </lineage>
</organism>
<reference evidence="2" key="1">
    <citation type="submission" date="2020-03" db="EMBL/GenBank/DDBJ databases">
        <title>The deep terrestrial virosphere.</title>
        <authorList>
            <person name="Holmfeldt K."/>
            <person name="Nilsson E."/>
            <person name="Simone D."/>
            <person name="Lopez-Fernandez M."/>
            <person name="Wu X."/>
            <person name="de Brujin I."/>
            <person name="Lundin D."/>
            <person name="Andersson A."/>
            <person name="Bertilsson S."/>
            <person name="Dopson M."/>
        </authorList>
    </citation>
    <scope>NUCLEOTIDE SEQUENCE</scope>
    <source>
        <strain evidence="2">MM415A00606</strain>
        <strain evidence="1">MM415B01303</strain>
    </source>
</reference>
<dbReference type="EMBL" id="MT142444">
    <property type="protein sequence ID" value="QJA81014.1"/>
    <property type="molecule type" value="Genomic_DNA"/>
</dbReference>
<evidence type="ECO:0000313" key="1">
    <source>
        <dbReference type="EMBL" id="QJA59379.1"/>
    </source>
</evidence>
<accession>A0A6M3KHB6</accession>
<evidence type="ECO:0000313" key="2">
    <source>
        <dbReference type="EMBL" id="QJA81014.1"/>
    </source>
</evidence>
<sequence length="308" mass="33338">MAFTALRTWVAGEIVTAAMLNEQVRDNGNEYIQRDGSIPLTTNWDAGSYEIRAQTLESDATTGTAPLTIASTTLVTNLNADQVDSQERVLTINADHTHQTTGAQGGQLDHGAALTGLSDDDHTQYVLRNILTTRGDLFRRGASVVERVALGTNGYYLKSNGTDAVWAEGVATKDIFIRPASGTDAQAVGYFYGYLIDFASEYAYFNFYVPQDFSSLTGLYLVYISQAEQAHYFDVDSQFGADGEAYNVHTDIQADLFGASIVVGNIDELDISSAVTGIAANDFVGLRIQRGTSSTCQALVIGVRLRYS</sequence>
<name>A0A6M3KHB6_9ZZZZ</name>
<gene>
    <name evidence="2" type="ORF">MM415A00606_0015</name>
    <name evidence="1" type="ORF">MM415B01303_0014</name>
</gene>
<protein>
    <submittedName>
        <fullName evidence="2">Uncharacterized protein</fullName>
    </submittedName>
</protein>